<dbReference type="SMART" id="SM00053">
    <property type="entry name" value="DYNc"/>
    <property type="match status" value="1"/>
</dbReference>
<dbReference type="GO" id="GO:0003924">
    <property type="term" value="F:GTPase activity"/>
    <property type="evidence" value="ECO:0007669"/>
    <property type="project" value="InterPro"/>
</dbReference>
<dbReference type="GO" id="GO:0008289">
    <property type="term" value="F:lipid binding"/>
    <property type="evidence" value="ECO:0007669"/>
    <property type="project" value="UniProtKB-KW"/>
</dbReference>
<dbReference type="InterPro" id="IPR045063">
    <property type="entry name" value="Dynamin_N"/>
</dbReference>
<dbReference type="GO" id="GO:0048312">
    <property type="term" value="P:intracellular distribution of mitochondria"/>
    <property type="evidence" value="ECO:0007669"/>
    <property type="project" value="TreeGrafter"/>
</dbReference>
<dbReference type="AlphaFoldDB" id="A0A8B7YCK7"/>
<evidence type="ECO:0000256" key="8">
    <source>
        <dbReference type="ARBA" id="ARBA00022801"/>
    </source>
</evidence>
<keyword evidence="9" id="KW-0809">Transit peptide</keyword>
<dbReference type="InterPro" id="IPR027417">
    <property type="entry name" value="P-loop_NTPase"/>
</dbReference>
<feature type="region of interest" description="Disordered" evidence="20">
    <location>
        <begin position="220"/>
        <end position="246"/>
    </location>
</feature>
<keyword evidence="11 19" id="KW-0175">Coiled coil</keyword>
<dbReference type="KEGG" id="aplc:110979082"/>
<dbReference type="PRINTS" id="PR00195">
    <property type="entry name" value="DYNAMIN"/>
</dbReference>
<dbReference type="GeneID" id="110979082"/>
<dbReference type="GO" id="GO:0005874">
    <property type="term" value="C:microtubule"/>
    <property type="evidence" value="ECO:0007669"/>
    <property type="project" value="TreeGrafter"/>
</dbReference>
<keyword evidence="6" id="KW-0547">Nucleotide-binding</keyword>
<evidence type="ECO:0000259" key="21">
    <source>
        <dbReference type="PROSITE" id="PS51718"/>
    </source>
</evidence>
<evidence type="ECO:0000256" key="11">
    <source>
        <dbReference type="ARBA" id="ARBA00023054"/>
    </source>
</evidence>
<evidence type="ECO:0000256" key="10">
    <source>
        <dbReference type="ARBA" id="ARBA00022989"/>
    </source>
</evidence>
<sequence>MIRVLSGKFGQHCGHQLRQTVRKRASNSRFVDVPPSSSGSTPTFQLLPCSRHLIATQAAGYSGFSKMYQCVRPRVPINDANARAASTLNSVRSLLKVFRIRYLVIGGAVAGGVSLKMTYNSWIDKLPDMSWIDRYTPDSSTFRHALAEMKKLASHIHLPEKGWLKGTLPTRESFQGWIPEAREDALLFEHQGSLDEGRENISKTLQWAGKEGKSFFTSFQADSSETDEKSTDLPATPPGPSDKEKLEQAKEEFLETQLRYQREIERLERDNRRLKKSLLLRGDKHAMTPKEKKSLIDMYSEVLDELAGADESYQMQDHLPRVVVVGDQSAGKTSVLEMIAQARIFPRGSGEMMTRSPVKVTLSEGPQHVAQFKDSNREFDLSKEAELKALRQEIELRMKNSVQQGQTISTDVISLSVRGPGIQRMVLVDLPGIISTVTTGMAADTKDSIQRLSKMYMNNPNAIILCIQDGAIDAERSIVTDLVSDVDPQGKRTIFVLTKVDLAERNAANPSRIKQILEGNLFPMKALGYFAVVTGKGNTSDSIETIRKYEEQFFRGSALFKSGTLKPSQMTTQNLSFAVSDCFWKMVQESVTQQADIYKATRFNLETEWKNNFTRLRELDRDELFEKAKSEILDEVLCLSEIQPKVWEDALSKVLWERMSGYVFENIYLPAAQSPDAGTFNTTVDIKLKQWADQQLPKKSVDVALETLVEEFSKLIDADKVKAIHDPLFNDVKSAVKQEGINRHKWQEQAADSLRVMQVNALEDRSVHDKQQWDAAIKFMDSVLKNRLQETDSLIQELMGPGTSERWLYWKSLTTEQSNRRHAKEELEKLLQASEKHQPVLSSDEVTAVKKNLETKAVSVDSEFIRETWHPLYRKYFLQKAINKAQECRKGFFHYQRGFSDSGMECHDIVLFWRIQKMLQLTSNVLRQQIMNTEARRLEMEVKQILEDFGDDSDLKARLLKGRRVELAEELKRVRRIQEKLEDFIAALNKEKSR</sequence>
<name>A0A8B7YCK7_ACAPL</name>
<evidence type="ECO:0000256" key="20">
    <source>
        <dbReference type="SAM" id="MobiDB-lite"/>
    </source>
</evidence>
<dbReference type="SUPFAM" id="SSF52540">
    <property type="entry name" value="P-loop containing nucleoside triphosphate hydrolases"/>
    <property type="match status" value="1"/>
</dbReference>
<dbReference type="GO" id="GO:0008053">
    <property type="term" value="P:mitochondrial fusion"/>
    <property type="evidence" value="ECO:0007669"/>
    <property type="project" value="TreeGrafter"/>
</dbReference>
<gene>
    <name evidence="23" type="primary">LOC110979082</name>
</gene>
<dbReference type="GO" id="GO:0006915">
    <property type="term" value="P:apoptotic process"/>
    <property type="evidence" value="ECO:0007669"/>
    <property type="project" value="UniProtKB-KW"/>
</dbReference>
<evidence type="ECO:0000256" key="7">
    <source>
        <dbReference type="ARBA" id="ARBA00022792"/>
    </source>
</evidence>
<feature type="domain" description="Dynamin-type G" evidence="21">
    <location>
        <begin position="316"/>
        <end position="592"/>
    </location>
</feature>
<dbReference type="RefSeq" id="XP_022090287.1">
    <property type="nucleotide sequence ID" value="XM_022234595.1"/>
</dbReference>
<reference evidence="23" key="1">
    <citation type="submission" date="2025-08" db="UniProtKB">
        <authorList>
            <consortium name="RefSeq"/>
        </authorList>
    </citation>
    <scope>IDENTIFICATION</scope>
</reference>
<dbReference type="PANTHER" id="PTHR11566:SF67">
    <property type="entry name" value="DYNAMIN-LIKE 120 KDA PROTEIN, MITOCHONDRIAL"/>
    <property type="match status" value="1"/>
</dbReference>
<evidence type="ECO:0000256" key="13">
    <source>
        <dbReference type="ARBA" id="ARBA00023128"/>
    </source>
</evidence>
<evidence type="ECO:0000256" key="16">
    <source>
        <dbReference type="ARBA" id="ARBA00023157"/>
    </source>
</evidence>
<evidence type="ECO:0000256" key="2">
    <source>
        <dbReference type="ARBA" id="ARBA00004569"/>
    </source>
</evidence>
<dbReference type="GO" id="GO:0000266">
    <property type="term" value="P:mitochondrial fission"/>
    <property type="evidence" value="ECO:0007669"/>
    <property type="project" value="TreeGrafter"/>
</dbReference>
<evidence type="ECO:0000256" key="5">
    <source>
        <dbReference type="ARBA" id="ARBA00022703"/>
    </source>
</evidence>
<organism evidence="22 23">
    <name type="scientific">Acanthaster planci</name>
    <name type="common">Crown-of-thorns starfish</name>
    <dbReference type="NCBI Taxonomy" id="133434"/>
    <lineage>
        <taxon>Eukaryota</taxon>
        <taxon>Metazoa</taxon>
        <taxon>Echinodermata</taxon>
        <taxon>Eleutherozoa</taxon>
        <taxon>Asterozoa</taxon>
        <taxon>Asteroidea</taxon>
        <taxon>Valvatacea</taxon>
        <taxon>Valvatida</taxon>
        <taxon>Acanthasteridae</taxon>
        <taxon>Acanthaster</taxon>
    </lineage>
</organism>
<evidence type="ECO:0000256" key="3">
    <source>
        <dbReference type="ARBA" id="ARBA00011980"/>
    </source>
</evidence>
<keyword evidence="5" id="KW-0053">Apoptosis</keyword>
<dbReference type="GO" id="GO:0008017">
    <property type="term" value="F:microtubule binding"/>
    <property type="evidence" value="ECO:0007669"/>
    <property type="project" value="TreeGrafter"/>
</dbReference>
<evidence type="ECO:0000256" key="15">
    <source>
        <dbReference type="ARBA" id="ARBA00023136"/>
    </source>
</evidence>
<evidence type="ECO:0000313" key="23">
    <source>
        <dbReference type="RefSeq" id="XP_022090287.1"/>
    </source>
</evidence>
<dbReference type="Pfam" id="PF19434">
    <property type="entry name" value="OPA1_C"/>
    <property type="match status" value="1"/>
</dbReference>
<evidence type="ECO:0000256" key="18">
    <source>
        <dbReference type="ARBA" id="ARBA00048040"/>
    </source>
</evidence>
<dbReference type="GO" id="GO:0005758">
    <property type="term" value="C:mitochondrial intermembrane space"/>
    <property type="evidence" value="ECO:0007669"/>
    <property type="project" value="UniProtKB-SubCell"/>
</dbReference>
<keyword evidence="7" id="KW-0999">Mitochondrion inner membrane</keyword>
<dbReference type="Gene3D" id="3.40.50.300">
    <property type="entry name" value="P-loop containing nucleotide triphosphate hydrolases"/>
    <property type="match status" value="1"/>
</dbReference>
<evidence type="ECO:0000256" key="1">
    <source>
        <dbReference type="ARBA" id="ARBA00004434"/>
    </source>
</evidence>
<dbReference type="OrthoDB" id="415706at2759"/>
<dbReference type="PROSITE" id="PS51718">
    <property type="entry name" value="G_DYNAMIN_2"/>
    <property type="match status" value="1"/>
</dbReference>
<dbReference type="InterPro" id="IPR022812">
    <property type="entry name" value="Dynamin"/>
</dbReference>
<dbReference type="GO" id="GO:0006897">
    <property type="term" value="P:endocytosis"/>
    <property type="evidence" value="ECO:0007669"/>
    <property type="project" value="TreeGrafter"/>
</dbReference>
<dbReference type="PANTHER" id="PTHR11566">
    <property type="entry name" value="DYNAMIN"/>
    <property type="match status" value="1"/>
</dbReference>
<keyword evidence="12" id="KW-0446">Lipid-binding</keyword>
<evidence type="ECO:0000256" key="4">
    <source>
        <dbReference type="ARBA" id="ARBA00022692"/>
    </source>
</evidence>
<evidence type="ECO:0000256" key="12">
    <source>
        <dbReference type="ARBA" id="ARBA00023121"/>
    </source>
</evidence>
<keyword evidence="14" id="KW-0342">GTP-binding</keyword>
<evidence type="ECO:0000256" key="9">
    <source>
        <dbReference type="ARBA" id="ARBA00022946"/>
    </source>
</evidence>
<keyword evidence="15" id="KW-0472">Membrane</keyword>
<accession>A0A8B7YCK7</accession>
<keyword evidence="10" id="KW-1133">Transmembrane helix</keyword>
<proteinExistence type="predicted"/>
<dbReference type="InterPro" id="IPR045817">
    <property type="entry name" value="OPA1_C"/>
</dbReference>
<feature type="coiled-coil region" evidence="19">
    <location>
        <begin position="967"/>
        <end position="994"/>
    </location>
</feature>
<evidence type="ECO:0000256" key="19">
    <source>
        <dbReference type="SAM" id="Coils"/>
    </source>
</evidence>
<dbReference type="Proteomes" id="UP000694845">
    <property type="component" value="Unplaced"/>
</dbReference>
<keyword evidence="4" id="KW-0812">Transmembrane</keyword>
<dbReference type="GO" id="GO:0016559">
    <property type="term" value="P:peroxisome fission"/>
    <property type="evidence" value="ECO:0007669"/>
    <property type="project" value="TreeGrafter"/>
</dbReference>
<keyword evidence="8" id="KW-0378">Hydrolase</keyword>
<evidence type="ECO:0000256" key="6">
    <source>
        <dbReference type="ARBA" id="ARBA00022741"/>
    </source>
</evidence>
<evidence type="ECO:0000256" key="14">
    <source>
        <dbReference type="ARBA" id="ARBA00023134"/>
    </source>
</evidence>
<keyword evidence="13" id="KW-0496">Mitochondrion</keyword>
<dbReference type="GO" id="GO:0005525">
    <property type="term" value="F:GTP binding"/>
    <property type="evidence" value="ECO:0007669"/>
    <property type="project" value="UniProtKB-KW"/>
</dbReference>
<dbReference type="GO" id="GO:0005743">
    <property type="term" value="C:mitochondrial inner membrane"/>
    <property type="evidence" value="ECO:0007669"/>
    <property type="project" value="UniProtKB-SubCell"/>
</dbReference>
<evidence type="ECO:0000313" key="22">
    <source>
        <dbReference type="Proteomes" id="UP000694845"/>
    </source>
</evidence>
<dbReference type="CDD" id="cd08771">
    <property type="entry name" value="DLP_1"/>
    <property type="match status" value="1"/>
</dbReference>
<dbReference type="EC" id="3.6.5.5" evidence="3"/>
<dbReference type="FunFam" id="3.40.50.300:FF:000171">
    <property type="entry name" value="Dynamin-like 120 kDa protein, mitochondrial"/>
    <property type="match status" value="1"/>
</dbReference>
<comment type="subcellular location">
    <subcellularLocation>
        <location evidence="1">Mitochondrion inner membrane</location>
        <topology evidence="1">Single-pass membrane protein</topology>
    </subcellularLocation>
    <subcellularLocation>
        <location evidence="2">Mitochondrion intermembrane space</location>
    </subcellularLocation>
</comment>
<comment type="catalytic activity">
    <reaction evidence="18">
        <text>GTP + H2O = GDP + phosphate + H(+)</text>
        <dbReference type="Rhea" id="RHEA:19669"/>
        <dbReference type="ChEBI" id="CHEBI:15377"/>
        <dbReference type="ChEBI" id="CHEBI:15378"/>
        <dbReference type="ChEBI" id="CHEBI:37565"/>
        <dbReference type="ChEBI" id="CHEBI:43474"/>
        <dbReference type="ChEBI" id="CHEBI:58189"/>
        <dbReference type="EC" id="3.6.5.5"/>
    </reaction>
</comment>
<dbReference type="CTD" id="4976"/>
<dbReference type="InterPro" id="IPR030381">
    <property type="entry name" value="G_DYNAMIN_dom"/>
</dbReference>
<dbReference type="InterPro" id="IPR001401">
    <property type="entry name" value="Dynamin_GTPase"/>
</dbReference>
<evidence type="ECO:0000256" key="17">
    <source>
        <dbReference type="ARBA" id="ARBA00044791"/>
    </source>
</evidence>
<keyword evidence="22" id="KW-1185">Reference proteome</keyword>
<dbReference type="Pfam" id="PF00350">
    <property type="entry name" value="Dynamin_N"/>
    <property type="match status" value="1"/>
</dbReference>
<protein>
    <recommendedName>
        <fullName evidence="17">Dynamin-like GTPase OPA1, mitochondrial</fullName>
        <ecNumber evidence="3">3.6.5.5</ecNumber>
    </recommendedName>
</protein>
<keyword evidence="16" id="KW-1015">Disulfide bond</keyword>